<feature type="compositionally biased region" description="Polar residues" evidence="2">
    <location>
        <begin position="322"/>
        <end position="339"/>
    </location>
</feature>
<feature type="region of interest" description="Disordered" evidence="2">
    <location>
        <begin position="499"/>
        <end position="526"/>
    </location>
</feature>
<dbReference type="AlphaFoldDB" id="A0A0H2RXA4"/>
<feature type="coiled-coil region" evidence="1">
    <location>
        <begin position="532"/>
        <end position="615"/>
    </location>
</feature>
<organism evidence="3 4">
    <name type="scientific">Schizopora paradoxa</name>
    <dbReference type="NCBI Taxonomy" id="27342"/>
    <lineage>
        <taxon>Eukaryota</taxon>
        <taxon>Fungi</taxon>
        <taxon>Dikarya</taxon>
        <taxon>Basidiomycota</taxon>
        <taxon>Agaricomycotina</taxon>
        <taxon>Agaricomycetes</taxon>
        <taxon>Hymenochaetales</taxon>
        <taxon>Schizoporaceae</taxon>
        <taxon>Schizopora</taxon>
    </lineage>
</organism>
<feature type="compositionally biased region" description="Basic and acidic residues" evidence="2">
    <location>
        <begin position="312"/>
        <end position="321"/>
    </location>
</feature>
<keyword evidence="4" id="KW-1185">Reference proteome</keyword>
<sequence length="781" mass="86338">MAQEIWLKGIDKDQVKPNCDYPLLANDGSLRLRYAFVVVYSPSAFHRRHSGNGSEWEETKNLVRKDLGYMKVGIPRLDNICRMDDYSFVCFWDFLDNEPEGLTIRTLSSQTIARARSFSKIMSSRLRVVMDEEVPGDVGIREFLEFDWCVTTSTKPSSSYLSNSRYFDRIRIKDHDAQRLPSFSKQRVPESLPNRHHFPHSVPVPSPPTGPRATRRDLYSNVTITPSSSSSVSKPSLYHAPPAISGLPVKPGTSTNVPTTTARSVTSLSREEIGFSTSGATKRSDLVSPTTSANDPLQQTKPRGVFEPSRNVFKEKEKDRLSTLTRIESVPSSSSNHEYSTPSTPSWAKSAPASAANIPTPTASSSSRVPFPFKHCVPSVNDSGASTIFASPVAPAKRSRDPSEGDDEDGTGSSASVALKKAAKRMKPTSSALAHNGKPSATKLERKFERQLSTLNDVLEFYTSASIAGDPDRKSTPAPVTISSLAEKIFELVRDKGAPRYPHALGTTSSSRSGTDSPVTISSMDIDGNTFGSHDIRELEELRAKLEAAQAENGRLESLRVSEVNRAESLQQTINDAGVRAKGAERRAKEEELKVKELTRALEAERTDNAKAAAENKKCLEDMQQVWEGRVKEHEALLGEVQMERDGLVNVIADLRRGLRESEEKLAREEEALKSTRTELGRVSKKLVDAQVREGTLSNELERCKQSLANTASREVEERRSARVEEEERGRQLMKLFHVSLTANTKGTRDTEGVLRAERSRRLAAETAMLEIAQALGFECQ</sequence>
<feature type="coiled-coil region" evidence="1">
    <location>
        <begin position="652"/>
        <end position="686"/>
    </location>
</feature>
<evidence type="ECO:0000313" key="3">
    <source>
        <dbReference type="EMBL" id="KLO16399.1"/>
    </source>
</evidence>
<feature type="compositionally biased region" description="Polar residues" evidence="2">
    <location>
        <begin position="275"/>
        <end position="301"/>
    </location>
</feature>
<feature type="compositionally biased region" description="Polar residues" evidence="2">
    <location>
        <begin position="252"/>
        <end position="268"/>
    </location>
</feature>
<evidence type="ECO:0000313" key="4">
    <source>
        <dbReference type="Proteomes" id="UP000053477"/>
    </source>
</evidence>
<feature type="compositionally biased region" description="Polar residues" evidence="2">
    <location>
        <begin position="357"/>
        <end position="368"/>
    </location>
</feature>
<name>A0A0H2RXA4_9AGAM</name>
<gene>
    <name evidence="3" type="ORF">SCHPADRAFT_901629</name>
</gene>
<feature type="compositionally biased region" description="Low complexity" evidence="2">
    <location>
        <begin position="507"/>
        <end position="520"/>
    </location>
</feature>
<dbReference type="EMBL" id="KQ085917">
    <property type="protein sequence ID" value="KLO16399.1"/>
    <property type="molecule type" value="Genomic_DNA"/>
</dbReference>
<dbReference type="InParanoid" id="A0A0H2RXA4"/>
<evidence type="ECO:0000256" key="1">
    <source>
        <dbReference type="SAM" id="Coils"/>
    </source>
</evidence>
<feature type="compositionally biased region" description="Low complexity" evidence="2">
    <location>
        <begin position="340"/>
        <end position="356"/>
    </location>
</feature>
<dbReference type="Proteomes" id="UP000053477">
    <property type="component" value="Unassembled WGS sequence"/>
</dbReference>
<reference evidence="3 4" key="1">
    <citation type="submission" date="2015-04" db="EMBL/GenBank/DDBJ databases">
        <title>Complete genome sequence of Schizopora paradoxa KUC8140, a cosmopolitan wood degrader in East Asia.</title>
        <authorList>
            <consortium name="DOE Joint Genome Institute"/>
            <person name="Min B."/>
            <person name="Park H."/>
            <person name="Jang Y."/>
            <person name="Kim J.-J."/>
            <person name="Kim K.H."/>
            <person name="Pangilinan J."/>
            <person name="Lipzen A."/>
            <person name="Riley R."/>
            <person name="Grigoriev I.V."/>
            <person name="Spatafora J.W."/>
            <person name="Choi I.-G."/>
        </authorList>
    </citation>
    <scope>NUCLEOTIDE SEQUENCE [LARGE SCALE GENOMIC DNA]</scope>
    <source>
        <strain evidence="3 4">KUC8140</strain>
    </source>
</reference>
<keyword evidence="1" id="KW-0175">Coiled coil</keyword>
<feature type="region of interest" description="Disordered" evidence="2">
    <location>
        <begin position="178"/>
        <end position="215"/>
    </location>
</feature>
<protein>
    <submittedName>
        <fullName evidence="3">Uncharacterized protein</fullName>
    </submittedName>
</protein>
<feature type="region of interest" description="Disordered" evidence="2">
    <location>
        <begin position="243"/>
        <end position="370"/>
    </location>
</feature>
<evidence type="ECO:0000256" key="2">
    <source>
        <dbReference type="SAM" id="MobiDB-lite"/>
    </source>
</evidence>
<accession>A0A0H2RXA4</accession>
<proteinExistence type="predicted"/>
<feature type="region of interest" description="Disordered" evidence="2">
    <location>
        <begin position="384"/>
        <end position="442"/>
    </location>
</feature>